<evidence type="ECO:0000256" key="4">
    <source>
        <dbReference type="ARBA" id="ARBA00022989"/>
    </source>
</evidence>
<organism evidence="6 7">
    <name type="scientific">Candida glabrata</name>
    <name type="common">Yeast</name>
    <name type="synonym">Torulopsis glabrata</name>
    <dbReference type="NCBI Taxonomy" id="5478"/>
    <lineage>
        <taxon>Eukaryota</taxon>
        <taxon>Fungi</taxon>
        <taxon>Dikarya</taxon>
        <taxon>Ascomycota</taxon>
        <taxon>Saccharomycotina</taxon>
        <taxon>Saccharomycetes</taxon>
        <taxon>Saccharomycetales</taxon>
        <taxon>Saccharomycetaceae</taxon>
        <taxon>Nakaseomyces</taxon>
    </lineage>
</organism>
<keyword evidence="3" id="KW-0812">Transmembrane</keyword>
<keyword evidence="5" id="KW-0472">Membrane</keyword>
<dbReference type="GO" id="GO:0016020">
    <property type="term" value="C:membrane"/>
    <property type="evidence" value="ECO:0007669"/>
    <property type="project" value="UniProtKB-SubCell"/>
</dbReference>
<keyword evidence="4" id="KW-1133">Transmembrane helix</keyword>
<evidence type="ECO:0000256" key="3">
    <source>
        <dbReference type="ARBA" id="ARBA00022692"/>
    </source>
</evidence>
<dbReference type="Pfam" id="PF04930">
    <property type="entry name" value="FUN14"/>
    <property type="match status" value="1"/>
</dbReference>
<comment type="subcellular location">
    <subcellularLocation>
        <location evidence="1">Membrane</location>
    </subcellularLocation>
</comment>
<evidence type="ECO:0000256" key="2">
    <source>
        <dbReference type="ARBA" id="ARBA00009160"/>
    </source>
</evidence>
<evidence type="ECO:0000256" key="5">
    <source>
        <dbReference type="ARBA" id="ARBA00023136"/>
    </source>
</evidence>
<dbReference type="EMBL" id="LLZZ01000144">
    <property type="protein sequence ID" value="KTA99449.1"/>
    <property type="molecule type" value="Genomic_DNA"/>
</dbReference>
<dbReference type="VEuPathDB" id="FungiDB:GVI51_C02541"/>
<reference evidence="6 7" key="1">
    <citation type="submission" date="2015-10" db="EMBL/GenBank/DDBJ databases">
        <title>Draft genomes sequences of Candida glabrata isolates 1A, 1B, 2A, 2B, 3A and 3B.</title>
        <authorList>
            <person name="Haavelsrud O.E."/>
            <person name="Gaustad P."/>
        </authorList>
    </citation>
    <scope>NUCLEOTIDE SEQUENCE [LARGE SCALE GENOMIC DNA]</scope>
    <source>
        <strain evidence="6">910700640</strain>
    </source>
</reference>
<protein>
    <submittedName>
        <fullName evidence="6">Protein FUN14</fullName>
    </submittedName>
</protein>
<dbReference type="VEuPathDB" id="FungiDB:CAGL0C02739g"/>
<dbReference type="AlphaFoldDB" id="A0A0W0DZY9"/>
<evidence type="ECO:0000313" key="6">
    <source>
        <dbReference type="EMBL" id="KTA99449.1"/>
    </source>
</evidence>
<dbReference type="Proteomes" id="UP000054886">
    <property type="component" value="Unassembled WGS sequence"/>
</dbReference>
<sequence>MLLLGRFTGVGARRLFSMNAMRPMRSAMPMAWRRSGNVGLKTAFMGLAFAAPFSVSMLTPSRTIYNDTAVDIGANVLKQTGLSQAEVEVVKGERKVRLDYRGLCLGSILGVGAGVIIGKISGVLAYFTVFAFLVLQWMKNRGLIDKNSSQLRGLYRVAKVGFVDEEGNARFVNSENLCFKLSFLLTFLLAAVNTQ</sequence>
<comment type="caution">
    <text evidence="6">The sequence shown here is derived from an EMBL/GenBank/DDBJ whole genome shotgun (WGS) entry which is preliminary data.</text>
</comment>
<accession>A0A0W0DZY9</accession>
<dbReference type="InterPro" id="IPR007014">
    <property type="entry name" value="FUN14"/>
</dbReference>
<evidence type="ECO:0000313" key="7">
    <source>
        <dbReference type="Proteomes" id="UP000054886"/>
    </source>
</evidence>
<name>A0A0W0DZY9_CANGB</name>
<comment type="similarity">
    <text evidence="2">Belongs to the FUN14 family.</text>
</comment>
<gene>
    <name evidence="6" type="ORF">AO440_000511</name>
</gene>
<dbReference type="VEuPathDB" id="FungiDB:B1J91_C02739g"/>
<evidence type="ECO:0000256" key="1">
    <source>
        <dbReference type="ARBA" id="ARBA00004370"/>
    </source>
</evidence>
<proteinExistence type="inferred from homology"/>
<dbReference type="VEuPathDB" id="FungiDB:GWK60_C02365"/>